<feature type="region of interest" description="Disordered" evidence="1">
    <location>
        <begin position="218"/>
        <end position="241"/>
    </location>
</feature>
<evidence type="ECO:0000313" key="4">
    <source>
        <dbReference type="EMBL" id="EUR67452.1"/>
    </source>
</evidence>
<accession>W7FAY7</accession>
<feature type="domain" description="AMP-dependent synthetase/ligase" evidence="3">
    <location>
        <begin position="75"/>
        <end position="553"/>
    </location>
</feature>
<reference evidence="5" key="1">
    <citation type="submission" date="2007-11" db="EMBL/GenBank/DDBJ databases">
        <authorList>
            <consortium name="The Broad Institute Genome Sequencing Platform"/>
            <person name="Volkman S.K."/>
            <person name="Daily J.P."/>
            <person name="Sarr O."/>
            <person name="Ndiaye D."/>
            <person name="Ndir O."/>
            <person name="Mboup S."/>
            <person name="Lukens A."/>
            <person name="Stange-Thomann N."/>
            <person name="Mauceli E."/>
            <person name="Gnerre S."/>
            <person name="Jaffe D."/>
            <person name="Zainoun J."/>
            <person name="Wiegand R.C."/>
            <person name="Birren B."/>
            <person name="Galagan J."/>
            <person name="Lander E."/>
            <person name="Wirth D.F."/>
        </authorList>
    </citation>
    <scope>NUCLEOTIDE SEQUENCE [LARGE SCALE GENOMIC DNA]</scope>
    <source>
        <strain evidence="5">7G8</strain>
    </source>
</reference>
<dbReference type="GO" id="GO:0005783">
    <property type="term" value="C:endoplasmic reticulum"/>
    <property type="evidence" value="ECO:0007669"/>
    <property type="project" value="TreeGrafter"/>
</dbReference>
<dbReference type="InterPro" id="IPR042099">
    <property type="entry name" value="ANL_N_sf"/>
</dbReference>
<dbReference type="InterPro" id="IPR000873">
    <property type="entry name" value="AMP-dep_synth/lig_dom"/>
</dbReference>
<feature type="compositionally biased region" description="Polar residues" evidence="1">
    <location>
        <begin position="827"/>
        <end position="842"/>
    </location>
</feature>
<dbReference type="SUPFAM" id="SSF56801">
    <property type="entry name" value="Acetyl-CoA synthetase-like"/>
    <property type="match status" value="1"/>
</dbReference>
<feature type="chain" id="PRO_5004892605" description="AMP-dependent synthetase/ligase domain-containing protein" evidence="2">
    <location>
        <begin position="23"/>
        <end position="879"/>
    </location>
</feature>
<gene>
    <name evidence="4" type="ORF">PFBG_04132</name>
</gene>
<feature type="compositionally biased region" description="Basic and acidic residues" evidence="1">
    <location>
        <begin position="855"/>
        <end position="871"/>
    </location>
</feature>
<keyword evidence="2" id="KW-0732">Signal</keyword>
<dbReference type="InterPro" id="IPR020845">
    <property type="entry name" value="AMP-binding_CS"/>
</dbReference>
<feature type="compositionally biased region" description="Basic and acidic residues" evidence="1">
    <location>
        <begin position="218"/>
        <end position="229"/>
    </location>
</feature>
<dbReference type="PROSITE" id="PS00455">
    <property type="entry name" value="AMP_BINDING"/>
    <property type="match status" value="1"/>
</dbReference>
<dbReference type="Pfam" id="PF00501">
    <property type="entry name" value="AMP-binding"/>
    <property type="match status" value="1"/>
</dbReference>
<feature type="signal peptide" evidence="2">
    <location>
        <begin position="1"/>
        <end position="22"/>
    </location>
</feature>
<reference evidence="4 5" key="2">
    <citation type="submission" date="2013-02" db="EMBL/GenBank/DDBJ databases">
        <title>The Genome Sequence of Plasmodium falciparum 7G8.</title>
        <authorList>
            <consortium name="The Broad Institute Genome Sequencing Platform"/>
            <consortium name="The Broad Institute Genome Sequencing Center for Infectious Disease"/>
            <person name="Neafsey D."/>
            <person name="Cheeseman I."/>
            <person name="Volkman S."/>
            <person name="Adams J."/>
            <person name="Walker B."/>
            <person name="Young S.K."/>
            <person name="Zeng Q."/>
            <person name="Gargeya S."/>
            <person name="Fitzgerald M."/>
            <person name="Haas B."/>
            <person name="Abouelleil A."/>
            <person name="Alvarado L."/>
            <person name="Arachchi H.M."/>
            <person name="Berlin A.M."/>
            <person name="Chapman S.B."/>
            <person name="Dewar J."/>
            <person name="Goldberg J."/>
            <person name="Griggs A."/>
            <person name="Gujja S."/>
            <person name="Hansen M."/>
            <person name="Howarth C."/>
            <person name="Imamovic A."/>
            <person name="Larimer J."/>
            <person name="McCowan C."/>
            <person name="Murphy C."/>
            <person name="Neiman D."/>
            <person name="Pearson M."/>
            <person name="Priest M."/>
            <person name="Roberts A."/>
            <person name="Saif S."/>
            <person name="Shea T."/>
            <person name="Sisk P."/>
            <person name="Sykes S."/>
            <person name="Wortman J."/>
            <person name="Nusbaum C."/>
            <person name="Birren B."/>
        </authorList>
    </citation>
    <scope>NUCLEOTIDE SEQUENCE [LARGE SCALE GENOMIC DNA]</scope>
    <source>
        <strain evidence="4 5">7G8</strain>
    </source>
</reference>
<dbReference type="PANTHER" id="PTHR43272">
    <property type="entry name" value="LONG-CHAIN-FATTY-ACID--COA LIGASE"/>
    <property type="match status" value="1"/>
</dbReference>
<feature type="region of interest" description="Disordered" evidence="1">
    <location>
        <begin position="827"/>
        <end position="879"/>
    </location>
</feature>
<protein>
    <recommendedName>
        <fullName evidence="3">AMP-dependent synthetase/ligase domain-containing protein</fullName>
    </recommendedName>
</protein>
<name>W7FAY7_PLAF8</name>
<sequence>MSIILTFLALFVFLICVFPCITEDTHKYVYSEICGKGANENESSVYCMKDHKKKNSLYVYKHIMKFFIDKYKSIPNEIALVEHSYGEPQNYITYDNFFRKVSSFSHTLNTYEGKGIESKKYNEKQNNGIFKLLGIYGSNSINWLASDLSAMMSGVTTLVMHSKFSIDVIVDILNETQLEWLCLDLDLVEGLLNHINELPHLKNLIILDTLSKNKEINLNKEENNNDKKNKSSGNSTSVKGNDLSNMIEITCSGPLEYDKEKLKKYNELKKKCEKCGKKLMLFDDMTKTQTKKFTIKNEDPDFVTSIVYTSGTSGKPKGVMLSNKNIYNQLFSLYNHSVRERYSFKNHLSYLPISHVFERTFAYSILMYGGTLNVWGKDINYFSKDIYNTKENIMGGVPKVFCRIYTNIMTEIDNLPSPKRRLVRKILSLRKSDHNGPFSKFLESIFHISKKIKDKVNPNLEIILSGGGKLSPDIAEEFCYLLNIKYCQGYGLTETAGAILGNHADDEHFEYIGGPIAPNTKYKVRTWETYKATDTLPKGELLIKSDSMFSGYFLEKECTKNAFTDDGYFKTGDIVQINDNGSVTFLDRSKGLVKLMVILKREILSKGLVKLSQGEYIETDMLNNLYSQITFVNFCVVYGDDSMDGPLGIISVDKYLLFISLKNDNMLEKTGVTEKNYSEKLIDETLNETIYIDYVKGKMMEIYKKTNLNRYNVINDIYITSKQWDTTNYLTPTFKIKRFNVFKDFSFYIDAVKKKYEEKLSGSSTGSMNNGERCEKKDDIKNGSDNENKRISKSQLNGLNECAIKSEEEDVLEEVQKALRKYEEKNITQGVQKQLRRSNGTSMRKAREGSLLNSNERENDINGKRYIKETVPEEQQVNA</sequence>
<feature type="compositionally biased region" description="Polar residues" evidence="1">
    <location>
        <begin position="761"/>
        <end position="770"/>
    </location>
</feature>
<dbReference type="EMBL" id="KE123630">
    <property type="protein sequence ID" value="EUR67452.1"/>
    <property type="molecule type" value="Genomic_DNA"/>
</dbReference>
<feature type="compositionally biased region" description="Basic and acidic residues" evidence="1">
    <location>
        <begin position="772"/>
        <end position="790"/>
    </location>
</feature>
<dbReference type="AlphaFoldDB" id="W7FAY7"/>
<evidence type="ECO:0000259" key="3">
    <source>
        <dbReference type="Pfam" id="PF00501"/>
    </source>
</evidence>
<feature type="region of interest" description="Disordered" evidence="1">
    <location>
        <begin position="760"/>
        <end position="792"/>
    </location>
</feature>
<dbReference type="GO" id="GO:0004467">
    <property type="term" value="F:long-chain fatty acid-CoA ligase activity"/>
    <property type="evidence" value="ECO:0007669"/>
    <property type="project" value="TreeGrafter"/>
</dbReference>
<dbReference type="OrthoDB" id="10253869at2759"/>
<feature type="compositionally biased region" description="Low complexity" evidence="1">
    <location>
        <begin position="231"/>
        <end position="241"/>
    </location>
</feature>
<evidence type="ECO:0000256" key="1">
    <source>
        <dbReference type="SAM" id="MobiDB-lite"/>
    </source>
</evidence>
<evidence type="ECO:0000256" key="2">
    <source>
        <dbReference type="SAM" id="SignalP"/>
    </source>
</evidence>
<evidence type="ECO:0000313" key="5">
    <source>
        <dbReference type="Proteomes" id="UP000030688"/>
    </source>
</evidence>
<dbReference type="GO" id="GO:0016020">
    <property type="term" value="C:membrane"/>
    <property type="evidence" value="ECO:0007669"/>
    <property type="project" value="TreeGrafter"/>
</dbReference>
<dbReference type="PANTHER" id="PTHR43272:SF3">
    <property type="entry name" value="LONG CHAIN ACYL-COA SYNTHETASE 4"/>
    <property type="match status" value="1"/>
</dbReference>
<dbReference type="Gene3D" id="3.40.50.12780">
    <property type="entry name" value="N-terminal domain of ligase-like"/>
    <property type="match status" value="1"/>
</dbReference>
<dbReference type="Proteomes" id="UP000030688">
    <property type="component" value="Unassembled WGS sequence"/>
</dbReference>
<organism evidence="4 5">
    <name type="scientific">Plasmodium falciparum (isolate 7G8)</name>
    <dbReference type="NCBI Taxonomy" id="57266"/>
    <lineage>
        <taxon>Eukaryota</taxon>
        <taxon>Sar</taxon>
        <taxon>Alveolata</taxon>
        <taxon>Apicomplexa</taxon>
        <taxon>Aconoidasida</taxon>
        <taxon>Haemosporida</taxon>
        <taxon>Plasmodiidae</taxon>
        <taxon>Plasmodium</taxon>
        <taxon>Plasmodium (Laverania)</taxon>
    </lineage>
</organism>
<proteinExistence type="predicted"/>